<geneLocation type="plasmid" evidence="1 2">
    <name>pSkuCCBAU71714a</name>
</geneLocation>
<name>A0ABY8TIQ6_9HYPH</name>
<proteinExistence type="predicted"/>
<dbReference type="EMBL" id="CP120366">
    <property type="protein sequence ID" value="WHS96563.1"/>
    <property type="molecule type" value="Genomic_DNA"/>
</dbReference>
<keyword evidence="1" id="KW-0614">Plasmid</keyword>
<evidence type="ECO:0000313" key="2">
    <source>
        <dbReference type="Proteomes" id="UP001233264"/>
    </source>
</evidence>
<reference evidence="1 2" key="1">
    <citation type="submission" date="2023-03" db="EMBL/GenBank/DDBJ databases">
        <authorList>
            <person name="Menendez E."/>
            <person name="Kaur S."/>
            <person name="Flores-Felix J.D."/>
            <person name="diCenzo G.C."/>
            <person name="Peix A."/>
            <person name="Velazquez E."/>
        </authorList>
    </citation>
    <scope>NUCLEOTIDE SEQUENCE [LARGE SCALE GENOMIC DNA]</scope>
    <source>
        <strain evidence="1 2">CCBAU 71714</strain>
        <plasmid evidence="1 2">pSkuCCBAU71714a</plasmid>
    </source>
</reference>
<gene>
    <name evidence="1" type="ORF">PZL22_005471</name>
</gene>
<accession>A0ABY8TIQ6</accession>
<keyword evidence="2" id="KW-1185">Reference proteome</keyword>
<protein>
    <submittedName>
        <fullName evidence="1">Uncharacterized protein</fullName>
    </submittedName>
</protein>
<dbReference type="Proteomes" id="UP001233264">
    <property type="component" value="Plasmid pSkuCCBAU71714a"/>
</dbReference>
<organism evidence="1 2">
    <name type="scientific">Sinorhizobium kummerowiae</name>
    <dbReference type="NCBI Taxonomy" id="158892"/>
    <lineage>
        <taxon>Bacteria</taxon>
        <taxon>Pseudomonadati</taxon>
        <taxon>Pseudomonadota</taxon>
        <taxon>Alphaproteobacteria</taxon>
        <taxon>Hyphomicrobiales</taxon>
        <taxon>Rhizobiaceae</taxon>
        <taxon>Sinorhizobium/Ensifer group</taxon>
        <taxon>Sinorhizobium</taxon>
    </lineage>
</organism>
<sequence length="55" mass="5853">MSSQMAISYLAMAGNGAAMAVRQGDPDVLHHHLVLMIENVAMQDELADVALVANM</sequence>
<evidence type="ECO:0000313" key="1">
    <source>
        <dbReference type="EMBL" id="WHS96563.1"/>
    </source>
</evidence>